<evidence type="ECO:0000256" key="3">
    <source>
        <dbReference type="ARBA" id="ARBA00022670"/>
    </source>
</evidence>
<evidence type="ECO:0000259" key="5">
    <source>
        <dbReference type="PROSITE" id="PS50235"/>
    </source>
</evidence>
<name>A0AAV6Z2I6_ENGPU</name>
<dbReference type="EMBL" id="WNYA01002936">
    <property type="protein sequence ID" value="KAG8543739.1"/>
    <property type="molecule type" value="Genomic_DNA"/>
</dbReference>
<dbReference type="EC" id="3.4.19.12" evidence="2"/>
<sequence>MKVKGVTGLCNLGNTCYMNAVIQCLSCTTPLVEYFFSWQFEKFIARDKKELSLAFANLMSLMWFGKEQEVSPIAFLSVMCKVHPPFRKDCQQDSHELLIYTLNALHDDLTNDCLEGFFQQVILTRTDRIFCPVCKLKQDASAKAQIWKLPKILILHLKRFEYKGCLKRKLKTNVDFPMKNLDLSPFVSPLIVKQQKYKLYAIVNHSGELDFGHYTAFCKHPGTKEWNAFDDTRCFKISESMVQTSSAYILFYTSQKFSFPKKTSSGTACC</sequence>
<evidence type="ECO:0000313" key="6">
    <source>
        <dbReference type="EMBL" id="KAG8543739.1"/>
    </source>
</evidence>
<evidence type="ECO:0000256" key="1">
    <source>
        <dbReference type="ARBA" id="ARBA00000707"/>
    </source>
</evidence>
<dbReference type="GO" id="GO:0006508">
    <property type="term" value="P:proteolysis"/>
    <property type="evidence" value="ECO:0007669"/>
    <property type="project" value="UniProtKB-KW"/>
</dbReference>
<organism evidence="6 7">
    <name type="scientific">Engystomops pustulosus</name>
    <name type="common">Tungara frog</name>
    <name type="synonym">Physalaemus pustulosus</name>
    <dbReference type="NCBI Taxonomy" id="76066"/>
    <lineage>
        <taxon>Eukaryota</taxon>
        <taxon>Metazoa</taxon>
        <taxon>Chordata</taxon>
        <taxon>Craniata</taxon>
        <taxon>Vertebrata</taxon>
        <taxon>Euteleostomi</taxon>
        <taxon>Amphibia</taxon>
        <taxon>Batrachia</taxon>
        <taxon>Anura</taxon>
        <taxon>Neobatrachia</taxon>
        <taxon>Hyloidea</taxon>
        <taxon>Leptodactylidae</taxon>
        <taxon>Leiuperinae</taxon>
        <taxon>Engystomops</taxon>
    </lineage>
</organism>
<gene>
    <name evidence="6" type="ORF">GDO81_023789</name>
</gene>
<protein>
    <recommendedName>
        <fullName evidence="2">ubiquitinyl hydrolase 1</fullName>
        <ecNumber evidence="2">3.4.19.12</ecNumber>
    </recommendedName>
</protein>
<dbReference type="PANTHER" id="PTHR21646">
    <property type="entry name" value="UBIQUITIN CARBOXYL-TERMINAL HYDROLASE"/>
    <property type="match status" value="1"/>
</dbReference>
<evidence type="ECO:0000313" key="7">
    <source>
        <dbReference type="Proteomes" id="UP000824782"/>
    </source>
</evidence>
<dbReference type="CDD" id="cd02674">
    <property type="entry name" value="Peptidase_C19R"/>
    <property type="match status" value="1"/>
</dbReference>
<dbReference type="SUPFAM" id="SSF54001">
    <property type="entry name" value="Cysteine proteinases"/>
    <property type="match status" value="1"/>
</dbReference>
<dbReference type="PROSITE" id="PS00972">
    <property type="entry name" value="USP_1"/>
    <property type="match status" value="1"/>
</dbReference>
<comment type="caution">
    <text evidence="6">The sequence shown here is derived from an EMBL/GenBank/DDBJ whole genome shotgun (WGS) entry which is preliminary data.</text>
</comment>
<dbReference type="Gene3D" id="3.90.70.10">
    <property type="entry name" value="Cysteine proteinases"/>
    <property type="match status" value="2"/>
</dbReference>
<accession>A0AAV6Z2I6</accession>
<dbReference type="Pfam" id="PF00443">
    <property type="entry name" value="UCH"/>
    <property type="match status" value="1"/>
</dbReference>
<dbReference type="InterPro" id="IPR028889">
    <property type="entry name" value="USP"/>
</dbReference>
<evidence type="ECO:0000256" key="2">
    <source>
        <dbReference type="ARBA" id="ARBA00012759"/>
    </source>
</evidence>
<feature type="domain" description="USP" evidence="5">
    <location>
        <begin position="7"/>
        <end position="255"/>
    </location>
</feature>
<keyword evidence="4" id="KW-0378">Hydrolase</keyword>
<comment type="catalytic activity">
    <reaction evidence="1">
        <text>Thiol-dependent hydrolysis of ester, thioester, amide, peptide and isopeptide bonds formed by the C-terminal Gly of ubiquitin (a 76-residue protein attached to proteins as an intracellular targeting signal).</text>
        <dbReference type="EC" id="3.4.19.12"/>
    </reaction>
</comment>
<dbReference type="InterPro" id="IPR018200">
    <property type="entry name" value="USP_CS"/>
</dbReference>
<evidence type="ECO:0000256" key="4">
    <source>
        <dbReference type="ARBA" id="ARBA00022801"/>
    </source>
</evidence>
<dbReference type="GO" id="GO:0016579">
    <property type="term" value="P:protein deubiquitination"/>
    <property type="evidence" value="ECO:0007669"/>
    <property type="project" value="InterPro"/>
</dbReference>
<dbReference type="AlphaFoldDB" id="A0AAV6Z2I6"/>
<dbReference type="GO" id="GO:0004843">
    <property type="term" value="F:cysteine-type deubiquitinase activity"/>
    <property type="evidence" value="ECO:0007669"/>
    <property type="project" value="UniProtKB-EC"/>
</dbReference>
<keyword evidence="7" id="KW-1185">Reference proteome</keyword>
<reference evidence="6" key="1">
    <citation type="thesis" date="2020" institute="ProQuest LLC" country="789 East Eisenhower Parkway, Ann Arbor, MI, USA">
        <title>Comparative Genomics and Chromosome Evolution.</title>
        <authorList>
            <person name="Mudd A.B."/>
        </authorList>
    </citation>
    <scope>NUCLEOTIDE SEQUENCE</scope>
    <source>
        <strain evidence="6">237g6f4</strain>
        <tissue evidence="6">Blood</tissue>
    </source>
</reference>
<dbReference type="Proteomes" id="UP000824782">
    <property type="component" value="Unassembled WGS sequence"/>
</dbReference>
<proteinExistence type="predicted"/>
<dbReference type="InterPro" id="IPR050185">
    <property type="entry name" value="Ub_carboxyl-term_hydrolase"/>
</dbReference>
<dbReference type="PANTHER" id="PTHR21646:SF11">
    <property type="entry name" value="INACTIVE UBIQUITIN CARBOXYL-TERMINAL HYDROLASE 50"/>
    <property type="match status" value="1"/>
</dbReference>
<dbReference type="PROSITE" id="PS50235">
    <property type="entry name" value="USP_3"/>
    <property type="match status" value="1"/>
</dbReference>
<dbReference type="PROSITE" id="PS00973">
    <property type="entry name" value="USP_2"/>
    <property type="match status" value="1"/>
</dbReference>
<dbReference type="InterPro" id="IPR038765">
    <property type="entry name" value="Papain-like_cys_pep_sf"/>
</dbReference>
<keyword evidence="3" id="KW-0645">Protease</keyword>
<dbReference type="InterPro" id="IPR001394">
    <property type="entry name" value="Peptidase_C19_UCH"/>
</dbReference>